<dbReference type="PANTHER" id="PTHR46913:SF19">
    <property type="entry name" value="RING-TYPE E3 UBIQUITIN TRANSFERASE"/>
    <property type="match status" value="1"/>
</dbReference>
<evidence type="ECO:0000256" key="4">
    <source>
        <dbReference type="ARBA" id="ARBA00022679"/>
    </source>
</evidence>
<evidence type="ECO:0000256" key="2">
    <source>
        <dbReference type="ARBA" id="ARBA00004906"/>
    </source>
</evidence>
<keyword evidence="10" id="KW-0812">Transmembrane</keyword>
<keyword evidence="8" id="KW-0862">Zinc</keyword>
<protein>
    <recommendedName>
        <fullName evidence="3">RING-type E3 ubiquitin transferase</fullName>
        <ecNumber evidence="3">2.3.2.27</ecNumber>
    </recommendedName>
</protein>
<comment type="pathway">
    <text evidence="2">Protein modification; protein ubiquitination.</text>
</comment>
<dbReference type="InterPro" id="IPR013083">
    <property type="entry name" value="Znf_RING/FYVE/PHD"/>
</dbReference>
<gene>
    <name evidence="12" type="ORF">KP509_22G020700</name>
</gene>
<keyword evidence="7" id="KW-0833">Ubl conjugation pathway</keyword>
<keyword evidence="10" id="KW-1133">Transmembrane helix</keyword>
<dbReference type="Pfam" id="PF13639">
    <property type="entry name" value="zf-RING_2"/>
    <property type="match status" value="1"/>
</dbReference>
<dbReference type="SMART" id="SM00184">
    <property type="entry name" value="RING"/>
    <property type="match status" value="1"/>
</dbReference>
<dbReference type="AlphaFoldDB" id="A0A8T2S363"/>
<evidence type="ECO:0000256" key="6">
    <source>
        <dbReference type="ARBA" id="ARBA00022771"/>
    </source>
</evidence>
<dbReference type="GO" id="GO:0061630">
    <property type="term" value="F:ubiquitin protein ligase activity"/>
    <property type="evidence" value="ECO:0007669"/>
    <property type="project" value="UniProtKB-EC"/>
</dbReference>
<keyword evidence="13" id="KW-1185">Reference proteome</keyword>
<dbReference type="InterPro" id="IPR001841">
    <property type="entry name" value="Znf_RING"/>
</dbReference>
<evidence type="ECO:0000313" key="12">
    <source>
        <dbReference type="EMBL" id="KAH7306586.1"/>
    </source>
</evidence>
<feature type="transmembrane region" description="Helical" evidence="10">
    <location>
        <begin position="6"/>
        <end position="26"/>
    </location>
</feature>
<accession>A0A8T2S363</accession>
<feature type="domain" description="RING-type" evidence="11">
    <location>
        <begin position="109"/>
        <end position="151"/>
    </location>
</feature>
<comment type="caution">
    <text evidence="12">The sequence shown here is derived from an EMBL/GenBank/DDBJ whole genome shotgun (WGS) entry which is preliminary data.</text>
</comment>
<dbReference type="EC" id="2.3.2.27" evidence="3"/>
<reference evidence="12" key="1">
    <citation type="submission" date="2021-08" db="EMBL/GenBank/DDBJ databases">
        <title>WGS assembly of Ceratopteris richardii.</title>
        <authorList>
            <person name="Marchant D.B."/>
            <person name="Chen G."/>
            <person name="Jenkins J."/>
            <person name="Shu S."/>
            <person name="Leebens-Mack J."/>
            <person name="Grimwood J."/>
            <person name="Schmutz J."/>
            <person name="Soltis P."/>
            <person name="Soltis D."/>
            <person name="Chen Z.-H."/>
        </authorList>
    </citation>
    <scope>NUCLEOTIDE SEQUENCE</scope>
    <source>
        <strain evidence="12">Whitten #5841</strain>
        <tissue evidence="12">Leaf</tissue>
    </source>
</reference>
<dbReference type="GO" id="GO:0016567">
    <property type="term" value="P:protein ubiquitination"/>
    <property type="evidence" value="ECO:0007669"/>
    <property type="project" value="InterPro"/>
</dbReference>
<organism evidence="12 13">
    <name type="scientific">Ceratopteris richardii</name>
    <name type="common">Triangle waterfern</name>
    <dbReference type="NCBI Taxonomy" id="49495"/>
    <lineage>
        <taxon>Eukaryota</taxon>
        <taxon>Viridiplantae</taxon>
        <taxon>Streptophyta</taxon>
        <taxon>Embryophyta</taxon>
        <taxon>Tracheophyta</taxon>
        <taxon>Polypodiopsida</taxon>
        <taxon>Polypodiidae</taxon>
        <taxon>Polypodiales</taxon>
        <taxon>Pteridineae</taxon>
        <taxon>Pteridaceae</taxon>
        <taxon>Parkerioideae</taxon>
        <taxon>Ceratopteris</taxon>
    </lineage>
</organism>
<keyword evidence="6 9" id="KW-0863">Zinc-finger</keyword>
<dbReference type="GO" id="GO:0008270">
    <property type="term" value="F:zinc ion binding"/>
    <property type="evidence" value="ECO:0007669"/>
    <property type="project" value="UniProtKB-KW"/>
</dbReference>
<keyword evidence="10" id="KW-0472">Membrane</keyword>
<dbReference type="Proteomes" id="UP000825935">
    <property type="component" value="Chromosome 22"/>
</dbReference>
<dbReference type="CDD" id="cd16454">
    <property type="entry name" value="RING-H2_PA-TM-RING"/>
    <property type="match status" value="1"/>
</dbReference>
<comment type="catalytic activity">
    <reaction evidence="1">
        <text>S-ubiquitinyl-[E2 ubiquitin-conjugating enzyme]-L-cysteine + [acceptor protein]-L-lysine = [E2 ubiquitin-conjugating enzyme]-L-cysteine + N(6)-ubiquitinyl-[acceptor protein]-L-lysine.</text>
        <dbReference type="EC" id="2.3.2.27"/>
    </reaction>
</comment>
<evidence type="ECO:0000256" key="7">
    <source>
        <dbReference type="ARBA" id="ARBA00022786"/>
    </source>
</evidence>
<proteinExistence type="predicted"/>
<evidence type="ECO:0000256" key="5">
    <source>
        <dbReference type="ARBA" id="ARBA00022723"/>
    </source>
</evidence>
<dbReference type="EMBL" id="CM035427">
    <property type="protein sequence ID" value="KAH7306586.1"/>
    <property type="molecule type" value="Genomic_DNA"/>
</dbReference>
<dbReference type="OrthoDB" id="8062037at2759"/>
<dbReference type="PANTHER" id="PTHR46913">
    <property type="entry name" value="RING-H2 FINGER PROTEIN ATL16"/>
    <property type="match status" value="1"/>
</dbReference>
<evidence type="ECO:0000256" key="1">
    <source>
        <dbReference type="ARBA" id="ARBA00000900"/>
    </source>
</evidence>
<name>A0A8T2S363_CERRI</name>
<evidence type="ECO:0000256" key="8">
    <source>
        <dbReference type="ARBA" id="ARBA00022833"/>
    </source>
</evidence>
<evidence type="ECO:0000256" key="3">
    <source>
        <dbReference type="ARBA" id="ARBA00012483"/>
    </source>
</evidence>
<evidence type="ECO:0000256" key="10">
    <source>
        <dbReference type="SAM" id="Phobius"/>
    </source>
</evidence>
<sequence length="156" mass="16941">MSSYGLTLLLGISCLCGMSILVLVYCKFLRMYLTVFDKGIGSSDLVSERPERSYIISVVPAVDEEAAADSNGRGLEADVLESITPIQYSQLLAMAASSSDVTDVLARDCCICLEAFEAQEMVQRVPSCGHSFHHACIYPWLLLHGSCPLCRSAILP</sequence>
<evidence type="ECO:0000256" key="9">
    <source>
        <dbReference type="PROSITE-ProRule" id="PRU00175"/>
    </source>
</evidence>
<evidence type="ECO:0000259" key="11">
    <source>
        <dbReference type="PROSITE" id="PS50089"/>
    </source>
</evidence>
<dbReference type="PROSITE" id="PS50089">
    <property type="entry name" value="ZF_RING_2"/>
    <property type="match status" value="1"/>
</dbReference>
<dbReference type="InterPro" id="IPR044600">
    <property type="entry name" value="ATL1/ATL16-like"/>
</dbReference>
<keyword evidence="4" id="KW-0808">Transferase</keyword>
<keyword evidence="5" id="KW-0479">Metal-binding</keyword>
<evidence type="ECO:0000313" key="13">
    <source>
        <dbReference type="Proteomes" id="UP000825935"/>
    </source>
</evidence>
<dbReference type="SUPFAM" id="SSF57850">
    <property type="entry name" value="RING/U-box"/>
    <property type="match status" value="1"/>
</dbReference>
<dbReference type="Gene3D" id="3.30.40.10">
    <property type="entry name" value="Zinc/RING finger domain, C3HC4 (zinc finger)"/>
    <property type="match status" value="1"/>
</dbReference>